<dbReference type="InterPro" id="IPR025269">
    <property type="entry name" value="SAM-like_dom"/>
</dbReference>
<accession>A0A4Q0NZV4</accession>
<dbReference type="GO" id="GO:0015074">
    <property type="term" value="P:DNA integration"/>
    <property type="evidence" value="ECO:0007669"/>
    <property type="project" value="UniProtKB-KW"/>
</dbReference>
<dbReference type="PANTHER" id="PTHR30349:SF64">
    <property type="entry name" value="PROPHAGE INTEGRASE INTD-RELATED"/>
    <property type="match status" value="1"/>
</dbReference>
<gene>
    <name evidence="8" type="ORF">DSM04_101600</name>
</gene>
<feature type="domain" description="Tyr recombinase" evidence="6">
    <location>
        <begin position="219"/>
        <end position="396"/>
    </location>
</feature>
<evidence type="ECO:0000256" key="1">
    <source>
        <dbReference type="ARBA" id="ARBA00008857"/>
    </source>
</evidence>
<keyword evidence="4" id="KW-0233">DNA recombination</keyword>
<dbReference type="InterPro" id="IPR011010">
    <property type="entry name" value="DNA_brk_join_enz"/>
</dbReference>
<dbReference type="Pfam" id="PF17293">
    <property type="entry name" value="Arm-DNA-bind_5"/>
    <property type="match status" value="1"/>
</dbReference>
<keyword evidence="2" id="KW-0229">DNA integration</keyword>
<dbReference type="InterPro" id="IPR035386">
    <property type="entry name" value="Arm-DNA-bind_5"/>
</dbReference>
<organism evidence="8 9">
    <name type="scientific">Leeuwenhoekiella aestuarii</name>
    <dbReference type="NCBI Taxonomy" id="2249426"/>
    <lineage>
        <taxon>Bacteria</taxon>
        <taxon>Pseudomonadati</taxon>
        <taxon>Bacteroidota</taxon>
        <taxon>Flavobacteriia</taxon>
        <taxon>Flavobacteriales</taxon>
        <taxon>Flavobacteriaceae</taxon>
        <taxon>Leeuwenhoekiella</taxon>
    </lineage>
</organism>
<protein>
    <submittedName>
        <fullName evidence="8">Site-specific recombinase XerD</fullName>
    </submittedName>
</protein>
<dbReference type="InterPro" id="IPR044068">
    <property type="entry name" value="CB"/>
</dbReference>
<dbReference type="PANTHER" id="PTHR30349">
    <property type="entry name" value="PHAGE INTEGRASE-RELATED"/>
    <property type="match status" value="1"/>
</dbReference>
<dbReference type="InterPro" id="IPR050090">
    <property type="entry name" value="Tyrosine_recombinase_XerCD"/>
</dbReference>
<dbReference type="InterPro" id="IPR002104">
    <property type="entry name" value="Integrase_catalytic"/>
</dbReference>
<keyword evidence="9" id="KW-1185">Reference proteome</keyword>
<dbReference type="SUPFAM" id="SSF56349">
    <property type="entry name" value="DNA breaking-rejoining enzymes"/>
    <property type="match status" value="1"/>
</dbReference>
<evidence type="ECO:0000313" key="8">
    <source>
        <dbReference type="EMBL" id="RXG18407.1"/>
    </source>
</evidence>
<dbReference type="Gene3D" id="1.10.150.130">
    <property type="match status" value="1"/>
</dbReference>
<dbReference type="Proteomes" id="UP000289821">
    <property type="component" value="Unassembled WGS sequence"/>
</dbReference>
<feature type="domain" description="Core-binding (CB)" evidence="7">
    <location>
        <begin position="107"/>
        <end position="199"/>
    </location>
</feature>
<evidence type="ECO:0000256" key="5">
    <source>
        <dbReference type="PROSITE-ProRule" id="PRU01248"/>
    </source>
</evidence>
<evidence type="ECO:0000256" key="4">
    <source>
        <dbReference type="ARBA" id="ARBA00023172"/>
    </source>
</evidence>
<evidence type="ECO:0000313" key="9">
    <source>
        <dbReference type="Proteomes" id="UP000289821"/>
    </source>
</evidence>
<dbReference type="Gene3D" id="1.10.443.10">
    <property type="entry name" value="Intergrase catalytic core"/>
    <property type="match status" value="1"/>
</dbReference>
<dbReference type="InterPro" id="IPR013762">
    <property type="entry name" value="Integrase-like_cat_sf"/>
</dbReference>
<dbReference type="Pfam" id="PF13102">
    <property type="entry name" value="Phage_int_SAM_5"/>
    <property type="match status" value="1"/>
</dbReference>
<proteinExistence type="inferred from homology"/>
<evidence type="ECO:0000256" key="3">
    <source>
        <dbReference type="ARBA" id="ARBA00023125"/>
    </source>
</evidence>
<dbReference type="AlphaFoldDB" id="A0A4Q0NZV4"/>
<reference evidence="8 9" key="1">
    <citation type="submission" date="2018-07" db="EMBL/GenBank/DDBJ databases">
        <title>Leeuwenhoekiella genomics.</title>
        <authorList>
            <person name="Tahon G."/>
            <person name="Willems A."/>
        </authorList>
    </citation>
    <scope>NUCLEOTIDE SEQUENCE [LARGE SCALE GENOMIC DNA]</scope>
    <source>
        <strain evidence="8 9">R-50232</strain>
    </source>
</reference>
<keyword evidence="3 5" id="KW-0238">DNA-binding</keyword>
<evidence type="ECO:0000256" key="2">
    <source>
        <dbReference type="ARBA" id="ARBA00022908"/>
    </source>
</evidence>
<dbReference type="RefSeq" id="WP_338068056.1">
    <property type="nucleotide sequence ID" value="NZ_QOVI01000001.1"/>
</dbReference>
<dbReference type="GO" id="GO:0006310">
    <property type="term" value="P:DNA recombination"/>
    <property type="evidence" value="ECO:0007669"/>
    <property type="project" value="UniProtKB-KW"/>
</dbReference>
<evidence type="ECO:0000259" key="7">
    <source>
        <dbReference type="PROSITE" id="PS51900"/>
    </source>
</evidence>
<dbReference type="CDD" id="cd01185">
    <property type="entry name" value="INTN1_C_like"/>
    <property type="match status" value="1"/>
</dbReference>
<comment type="similarity">
    <text evidence="1">Belongs to the 'phage' integrase family.</text>
</comment>
<sequence>MMASSISILFYPKTSAKKSLKAATIYARITVDSKRSEFSTQHKATDKWDPKLGKMTGTSAEARMVNRHLDDVRTKIYEIYDRLIREDKPISAQIIRDIYQGKDDEQRSLLELFQEHNDRIESLVGKGYSQGTLQRYKAARTHLENYLLFLKRAGDIPLREIDYQFISGFEHYLKSEKNCAHNTATKYIVNFKKIMRIALANQYIDKDPFFHWKSNWKTKEREFLTSDELNKLAHKEFTITRLEQVRDIFLFCCFTGLAYADVNKLSPNDIILGINGQQWIKTKRQKTNTLSSIPLLPTAFEILEKYKEHSCRTEQGKLLPVLTNQKSNAYLKEIADVCGINKSLTTHLARHTFATTVTLSRGVPMETVSKMLGHTSLKTTQLYAKVLDSKISSDMELLKQQGTLINPKGEKIN</sequence>
<comment type="caution">
    <text evidence="8">The sequence shown here is derived from an EMBL/GenBank/DDBJ whole genome shotgun (WGS) entry which is preliminary data.</text>
</comment>
<dbReference type="Pfam" id="PF00589">
    <property type="entry name" value="Phage_integrase"/>
    <property type="match status" value="1"/>
</dbReference>
<dbReference type="PROSITE" id="PS51898">
    <property type="entry name" value="TYR_RECOMBINASE"/>
    <property type="match status" value="1"/>
</dbReference>
<name>A0A4Q0NZV4_9FLAO</name>
<evidence type="ECO:0000259" key="6">
    <source>
        <dbReference type="PROSITE" id="PS51898"/>
    </source>
</evidence>
<dbReference type="EMBL" id="QOVI01000001">
    <property type="protein sequence ID" value="RXG18407.1"/>
    <property type="molecule type" value="Genomic_DNA"/>
</dbReference>
<dbReference type="InterPro" id="IPR010998">
    <property type="entry name" value="Integrase_recombinase_N"/>
</dbReference>
<dbReference type="PROSITE" id="PS51900">
    <property type="entry name" value="CB"/>
    <property type="match status" value="1"/>
</dbReference>
<dbReference type="GO" id="GO:0003677">
    <property type="term" value="F:DNA binding"/>
    <property type="evidence" value="ECO:0007669"/>
    <property type="project" value="UniProtKB-UniRule"/>
</dbReference>